<keyword evidence="4" id="KW-1185">Reference proteome</keyword>
<organism evidence="3 4">
    <name type="scientific">Syncephalastrum racemosum</name>
    <name type="common">Filamentous fungus</name>
    <dbReference type="NCBI Taxonomy" id="13706"/>
    <lineage>
        <taxon>Eukaryota</taxon>
        <taxon>Fungi</taxon>
        <taxon>Fungi incertae sedis</taxon>
        <taxon>Mucoromycota</taxon>
        <taxon>Mucoromycotina</taxon>
        <taxon>Mucoromycetes</taxon>
        <taxon>Mucorales</taxon>
        <taxon>Syncephalastraceae</taxon>
        <taxon>Syncephalastrum</taxon>
    </lineage>
</organism>
<dbReference type="OrthoDB" id="431378at2759"/>
<proteinExistence type="predicted"/>
<feature type="compositionally biased region" description="Basic and acidic residues" evidence="1">
    <location>
        <begin position="300"/>
        <end position="311"/>
    </location>
</feature>
<name>A0A1X2HAE6_SYNRA</name>
<feature type="region of interest" description="Disordered" evidence="1">
    <location>
        <begin position="300"/>
        <end position="404"/>
    </location>
</feature>
<evidence type="ECO:0000259" key="2">
    <source>
        <dbReference type="PROSITE" id="PS51043"/>
    </source>
</evidence>
<dbReference type="OMA" id="ENIYHAF"/>
<dbReference type="Pfam" id="PF02862">
    <property type="entry name" value="DDHD"/>
    <property type="match status" value="1"/>
</dbReference>
<dbReference type="InterPro" id="IPR058055">
    <property type="entry name" value="PA-PLA1"/>
</dbReference>
<dbReference type="GO" id="GO:0004620">
    <property type="term" value="F:phospholipase activity"/>
    <property type="evidence" value="ECO:0007669"/>
    <property type="project" value="TreeGrafter"/>
</dbReference>
<dbReference type="AlphaFoldDB" id="A0A1X2HAE6"/>
<dbReference type="PANTHER" id="PTHR23509:SF10">
    <property type="entry name" value="LD21067P"/>
    <property type="match status" value="1"/>
</dbReference>
<reference evidence="3 4" key="1">
    <citation type="submission" date="2016-07" db="EMBL/GenBank/DDBJ databases">
        <title>Pervasive Adenine N6-methylation of Active Genes in Fungi.</title>
        <authorList>
            <consortium name="DOE Joint Genome Institute"/>
            <person name="Mondo S.J."/>
            <person name="Dannebaum R.O."/>
            <person name="Kuo R.C."/>
            <person name="Labutti K."/>
            <person name="Haridas S."/>
            <person name="Kuo A."/>
            <person name="Salamov A."/>
            <person name="Ahrendt S.R."/>
            <person name="Lipzen A."/>
            <person name="Sullivan W."/>
            <person name="Andreopoulos W.B."/>
            <person name="Clum A."/>
            <person name="Lindquist E."/>
            <person name="Daum C."/>
            <person name="Ramamoorthy G.K."/>
            <person name="Gryganskyi A."/>
            <person name="Culley D."/>
            <person name="Magnuson J.K."/>
            <person name="James T.Y."/>
            <person name="O'Malley M.A."/>
            <person name="Stajich J.E."/>
            <person name="Spatafora J.W."/>
            <person name="Visel A."/>
            <person name="Grigoriev I.V."/>
        </authorList>
    </citation>
    <scope>NUCLEOTIDE SEQUENCE [LARGE SCALE GENOMIC DNA]</scope>
    <source>
        <strain evidence="3 4">NRRL 2496</strain>
    </source>
</reference>
<dbReference type="PROSITE" id="PS51043">
    <property type="entry name" value="DDHD"/>
    <property type="match status" value="1"/>
</dbReference>
<gene>
    <name evidence="3" type="ORF">BCR43DRAFT_493290</name>
</gene>
<dbReference type="STRING" id="13706.A0A1X2HAE6"/>
<dbReference type="InParanoid" id="A0A1X2HAE6"/>
<dbReference type="PANTHER" id="PTHR23509">
    <property type="entry name" value="PA-PL1 PHOSPHOLIPASE FAMILY"/>
    <property type="match status" value="1"/>
</dbReference>
<dbReference type="InterPro" id="IPR029058">
    <property type="entry name" value="AB_hydrolase_fold"/>
</dbReference>
<feature type="region of interest" description="Disordered" evidence="1">
    <location>
        <begin position="435"/>
        <end position="455"/>
    </location>
</feature>
<evidence type="ECO:0000313" key="3">
    <source>
        <dbReference type="EMBL" id="ORY95618.1"/>
    </source>
</evidence>
<feature type="compositionally biased region" description="Low complexity" evidence="1">
    <location>
        <begin position="381"/>
        <end position="391"/>
    </location>
</feature>
<dbReference type="GO" id="GO:0005737">
    <property type="term" value="C:cytoplasm"/>
    <property type="evidence" value="ECO:0007669"/>
    <property type="project" value="TreeGrafter"/>
</dbReference>
<comment type="caution">
    <text evidence="3">The sequence shown here is derived from an EMBL/GenBank/DDBJ whole genome shotgun (WGS) entry which is preliminary data.</text>
</comment>
<accession>A0A1X2HAE6</accession>
<evidence type="ECO:0000256" key="1">
    <source>
        <dbReference type="SAM" id="MobiDB-lite"/>
    </source>
</evidence>
<dbReference type="SMART" id="SM01127">
    <property type="entry name" value="DDHD"/>
    <property type="match status" value="1"/>
</dbReference>
<evidence type="ECO:0000313" key="4">
    <source>
        <dbReference type="Proteomes" id="UP000242180"/>
    </source>
</evidence>
<dbReference type="GO" id="GO:0046872">
    <property type="term" value="F:metal ion binding"/>
    <property type="evidence" value="ECO:0007669"/>
    <property type="project" value="InterPro"/>
</dbReference>
<feature type="domain" description="DDHD" evidence="2">
    <location>
        <begin position="149"/>
        <end position="501"/>
    </location>
</feature>
<dbReference type="SUPFAM" id="SSF53474">
    <property type="entry name" value="alpha/beta-Hydrolases"/>
    <property type="match status" value="1"/>
</dbReference>
<dbReference type="Proteomes" id="UP000242180">
    <property type="component" value="Unassembled WGS sequence"/>
</dbReference>
<feature type="compositionally biased region" description="Low complexity" evidence="1">
    <location>
        <begin position="338"/>
        <end position="348"/>
    </location>
</feature>
<dbReference type="InterPro" id="IPR004177">
    <property type="entry name" value="DDHD_dom"/>
</dbReference>
<dbReference type="EMBL" id="MCGN01000006">
    <property type="protein sequence ID" value="ORY95618.1"/>
    <property type="molecule type" value="Genomic_DNA"/>
</dbReference>
<sequence length="503" mass="58261">MFDKHMDQLRETMEQVLQARMPHQEDIHVEMIPIEWHRHIHAEADTVVKSLLPKSIPTLRFIESDYLSDVLFYFAKDRGQSIINHCTRMFNSAYHDFMAAQPHFGGKVAIVGYSLGGLISWDILCRQRQHLSQREREEYSKFDVRVPKLDFRPDYLFGMGCPLGGMLAARNQDPHLYHPDPRIVFENIYHAFDPLAFRFEPLLDHDYAEKPPVAVDRVTPTTSFLSSLPLISYFTRRSAEEEVEIIEDKPQSLLSTSVNAVLQFFSLKSDDDEDDEEDLMLEYQQRRKSEGDILQIKKKEQQEKEEQEQASKPRTKRLRANSMPSLLRHGRARYHSEQQQQQQQQRRQVIQHQESAVVAEREVQDDAMLYNDDDEELPRLSSDSTESSLFSAEPQTPTFSAEADPMWGKSNYQLLEILGLETPIPNQTPALKSAAAAWTPPPPHASTKSSSLPGGRRIDYELTPASWMGMITNEYILGLRAHFSYWDNKDMLWHILTRLENIC</sequence>
<protein>
    <recommendedName>
        <fullName evidence="2">DDHD domain-containing protein</fullName>
    </recommendedName>
</protein>